<dbReference type="HOGENOM" id="CLU_077931_0_1_5"/>
<keyword evidence="4 8" id="KW-1003">Cell membrane</keyword>
<dbReference type="InterPro" id="IPR003784">
    <property type="entry name" value="BioY"/>
</dbReference>
<proteinExistence type="inferred from homology"/>
<dbReference type="PIRSF" id="PIRSF016661">
    <property type="entry name" value="BioY"/>
    <property type="match status" value="1"/>
</dbReference>
<evidence type="ECO:0000256" key="2">
    <source>
        <dbReference type="ARBA" id="ARBA00010692"/>
    </source>
</evidence>
<keyword evidence="3 8" id="KW-0813">Transport</keyword>
<evidence type="ECO:0000313" key="11">
    <source>
        <dbReference type="Proteomes" id="UP000033220"/>
    </source>
</evidence>
<organism evidence="10 11">
    <name type="scientific">Pararhodospirillum photometricum DSM 122</name>
    <dbReference type="NCBI Taxonomy" id="1150469"/>
    <lineage>
        <taxon>Bacteria</taxon>
        <taxon>Pseudomonadati</taxon>
        <taxon>Pseudomonadota</taxon>
        <taxon>Alphaproteobacteria</taxon>
        <taxon>Rhodospirillales</taxon>
        <taxon>Rhodospirillaceae</taxon>
        <taxon>Pararhodospirillum</taxon>
    </lineage>
</organism>
<keyword evidence="11" id="KW-1185">Reference proteome</keyword>
<gene>
    <name evidence="10" type="ORF">RSPPHO_00503</name>
</gene>
<keyword evidence="7 8" id="KW-0472">Membrane</keyword>
<name>H6SP57_PARPM</name>
<dbReference type="KEGG" id="rpm:RSPPHO_00503"/>
<evidence type="ECO:0000256" key="6">
    <source>
        <dbReference type="ARBA" id="ARBA00022989"/>
    </source>
</evidence>
<feature type="transmembrane region" description="Helical" evidence="9">
    <location>
        <begin position="76"/>
        <end position="94"/>
    </location>
</feature>
<accession>H6SP57</accession>
<evidence type="ECO:0000256" key="1">
    <source>
        <dbReference type="ARBA" id="ARBA00004651"/>
    </source>
</evidence>
<evidence type="ECO:0000313" key="10">
    <source>
        <dbReference type="EMBL" id="CCG07129.1"/>
    </source>
</evidence>
<comment type="similarity">
    <text evidence="2 8">Belongs to the BioY family.</text>
</comment>
<dbReference type="GO" id="GO:0005886">
    <property type="term" value="C:plasma membrane"/>
    <property type="evidence" value="ECO:0007669"/>
    <property type="project" value="UniProtKB-SubCell"/>
</dbReference>
<feature type="transmembrane region" description="Helical" evidence="9">
    <location>
        <begin position="106"/>
        <end position="125"/>
    </location>
</feature>
<dbReference type="Gene3D" id="1.10.1760.20">
    <property type="match status" value="1"/>
</dbReference>
<dbReference type="PANTHER" id="PTHR34295:SF4">
    <property type="entry name" value="BIOTIN TRANSPORTER BIOY-RELATED"/>
    <property type="match status" value="1"/>
</dbReference>
<evidence type="ECO:0000256" key="9">
    <source>
        <dbReference type="SAM" id="Phobius"/>
    </source>
</evidence>
<evidence type="ECO:0000256" key="5">
    <source>
        <dbReference type="ARBA" id="ARBA00022692"/>
    </source>
</evidence>
<dbReference type="STRING" id="1150469.RSPPHO_00503"/>
<keyword evidence="5 9" id="KW-0812">Transmembrane</keyword>
<dbReference type="Proteomes" id="UP000033220">
    <property type="component" value="Chromosome DSM 122"/>
</dbReference>
<dbReference type="eggNOG" id="COG1268">
    <property type="taxonomic scope" value="Bacteria"/>
</dbReference>
<dbReference type="PATRIC" id="fig|1150469.3.peg.595"/>
<dbReference type="PANTHER" id="PTHR34295">
    <property type="entry name" value="BIOTIN TRANSPORTER BIOY"/>
    <property type="match status" value="1"/>
</dbReference>
<reference evidence="10 11" key="1">
    <citation type="submission" date="2012-02" db="EMBL/GenBank/DDBJ databases">
        <title>Shotgun genome sequence of Phaeospirillum photometricum DSM 122.</title>
        <authorList>
            <person name="Duquesne K."/>
            <person name="Sturgis J."/>
        </authorList>
    </citation>
    <scope>NUCLEOTIDE SEQUENCE [LARGE SCALE GENOMIC DNA]</scope>
    <source>
        <strain evidence="11">DSM122</strain>
    </source>
</reference>
<evidence type="ECO:0000256" key="8">
    <source>
        <dbReference type="PIRNR" id="PIRNR016661"/>
    </source>
</evidence>
<dbReference type="GO" id="GO:0015225">
    <property type="term" value="F:biotin transmembrane transporter activity"/>
    <property type="evidence" value="ECO:0007669"/>
    <property type="project" value="UniProtKB-UniRule"/>
</dbReference>
<sequence length="201" mass="20338">MIPEPAFPSAVEIPRAMPRLSLTPRDLVLMGLFAAIIAALGLLPKITLPLGLFISAQTMGVMLAGLILGARRGAGAMLLFVLLVLIGLPLLAGGRGGLGVVAGPTGGFFLGFPVAAFAVGALSHLMGRPGSVVRGTLACLGGGIGVLYLCGIPYWMAVSGLSLEAVLQVAVLFLPGDVIKAVLSGVVAATVHRGLPALRTR</sequence>
<feature type="transmembrane region" description="Helical" evidence="9">
    <location>
        <begin position="27"/>
        <end position="44"/>
    </location>
</feature>
<keyword evidence="6 9" id="KW-1133">Transmembrane helix</keyword>
<dbReference type="AlphaFoldDB" id="H6SP57"/>
<dbReference type="EMBL" id="HE663493">
    <property type="protein sequence ID" value="CCG07129.1"/>
    <property type="molecule type" value="Genomic_DNA"/>
</dbReference>
<feature type="transmembrane region" description="Helical" evidence="9">
    <location>
        <begin position="137"/>
        <end position="157"/>
    </location>
</feature>
<evidence type="ECO:0000256" key="3">
    <source>
        <dbReference type="ARBA" id="ARBA00022448"/>
    </source>
</evidence>
<evidence type="ECO:0000256" key="7">
    <source>
        <dbReference type="ARBA" id="ARBA00023136"/>
    </source>
</evidence>
<evidence type="ECO:0000256" key="4">
    <source>
        <dbReference type="ARBA" id="ARBA00022475"/>
    </source>
</evidence>
<comment type="subcellular location">
    <subcellularLocation>
        <location evidence="1 8">Cell membrane</location>
        <topology evidence="1 8">Multi-pass membrane protein</topology>
    </subcellularLocation>
</comment>
<feature type="transmembrane region" description="Helical" evidence="9">
    <location>
        <begin position="169"/>
        <end position="191"/>
    </location>
</feature>
<feature type="transmembrane region" description="Helical" evidence="9">
    <location>
        <begin position="50"/>
        <end position="69"/>
    </location>
</feature>
<protein>
    <recommendedName>
        <fullName evidence="8">Biotin transporter</fullName>
    </recommendedName>
</protein>
<dbReference type="Pfam" id="PF02632">
    <property type="entry name" value="BioY"/>
    <property type="match status" value="1"/>
</dbReference>